<reference evidence="2 3" key="1">
    <citation type="journal article" date="2020" name="Nature">
        <title>Isolation of an archaeon at the prokaryote-eukaryote interface.</title>
        <authorList>
            <person name="Imachi H."/>
            <person name="Nobu M.K."/>
            <person name="Nakahara N."/>
            <person name="Morono Y."/>
            <person name="Ogawara M."/>
            <person name="Takaki Y."/>
            <person name="Takano Y."/>
            <person name="Uematsu K."/>
            <person name="Ikuta T."/>
            <person name="Ito M."/>
            <person name="Matsui Y."/>
            <person name="Miyazaki M."/>
            <person name="Murata K."/>
            <person name="Saito Y."/>
            <person name="Sakai S."/>
            <person name="Song C."/>
            <person name="Tasumi E."/>
            <person name="Yamanaka Y."/>
            <person name="Yamaguchi T."/>
            <person name="Kamagata Y."/>
            <person name="Tamaki H."/>
            <person name="Takai K."/>
        </authorList>
    </citation>
    <scope>NUCLEOTIDE SEQUENCE [LARGE SCALE GENOMIC DNA]</scope>
    <source>
        <strain evidence="2 3">MK-D1</strain>
    </source>
</reference>
<dbReference type="GeneID" id="41329549"/>
<dbReference type="AlphaFoldDB" id="A0A5B9D8Y4"/>
<dbReference type="EMBL" id="CP042905">
    <property type="protein sequence ID" value="QEE15728.1"/>
    <property type="molecule type" value="Genomic_DNA"/>
</dbReference>
<feature type="transmembrane region" description="Helical" evidence="1">
    <location>
        <begin position="158"/>
        <end position="179"/>
    </location>
</feature>
<gene>
    <name evidence="2" type="ORF">DSAG12_01555</name>
</gene>
<accession>A0A5B9D8Y4</accession>
<proteinExistence type="predicted"/>
<dbReference type="RefSeq" id="WP_147662629.1">
    <property type="nucleotide sequence ID" value="NZ_CP042905.2"/>
</dbReference>
<reference evidence="2 3" key="2">
    <citation type="journal article" date="2024" name="Int. J. Syst. Evol. Microbiol.">
        <title>Promethearchaeum syntrophicum gen. nov., sp. nov., an anaerobic, obligately syntrophic archaeon, the first isolate of the lineage 'Asgard' archaea, and proposal of the new archaeal phylum Promethearchaeota phyl. nov. and kingdom Promethearchaeati regn. nov.</title>
        <authorList>
            <person name="Imachi H."/>
            <person name="Nobu M.K."/>
            <person name="Kato S."/>
            <person name="Takaki Y."/>
            <person name="Miyazaki M."/>
            <person name="Miyata M."/>
            <person name="Ogawara M."/>
            <person name="Saito Y."/>
            <person name="Sakai S."/>
            <person name="Tahara Y.O."/>
            <person name="Takano Y."/>
            <person name="Tasumi E."/>
            <person name="Uematsu K."/>
            <person name="Yoshimura T."/>
            <person name="Itoh T."/>
            <person name="Ohkuma M."/>
            <person name="Takai K."/>
        </authorList>
    </citation>
    <scope>NUCLEOTIDE SEQUENCE [LARGE SCALE GENOMIC DNA]</scope>
    <source>
        <strain evidence="2 3">MK-D1</strain>
    </source>
</reference>
<sequence>MGFGKTFGISIGIYFLLNAIFLFVYAAVGGVGGATIGAFFGLIGDDLWGFFTALLSPGGVQADVFTSLMYHVNMGANPYPVLTNIFGMVWVLVPGLVAAIFAGKSSNESSKSAFFGLMLAIFILSVLPIIFILIPALGISSVTAIGATIVPSMYHTPYLIIILAAIFNGAFFGGLAAMFSTNF</sequence>
<keyword evidence="1" id="KW-0472">Membrane</keyword>
<evidence type="ECO:0000256" key="1">
    <source>
        <dbReference type="SAM" id="Phobius"/>
    </source>
</evidence>
<keyword evidence="1" id="KW-1133">Transmembrane helix</keyword>
<keyword evidence="1" id="KW-0812">Transmembrane</keyword>
<evidence type="ECO:0000313" key="3">
    <source>
        <dbReference type="Proteomes" id="UP000321408"/>
    </source>
</evidence>
<feature type="transmembrane region" description="Helical" evidence="1">
    <location>
        <begin position="82"/>
        <end position="102"/>
    </location>
</feature>
<name>A0A5B9D8Y4_9ARCH</name>
<keyword evidence="3" id="KW-1185">Reference proteome</keyword>
<evidence type="ECO:0000313" key="2">
    <source>
        <dbReference type="EMBL" id="QEE15728.1"/>
    </source>
</evidence>
<feature type="transmembrane region" description="Helical" evidence="1">
    <location>
        <begin position="114"/>
        <end position="138"/>
    </location>
</feature>
<protein>
    <submittedName>
        <fullName evidence="2">Uncharacterized protein</fullName>
    </submittedName>
</protein>
<dbReference type="KEGG" id="psyt:DSAG12_01555"/>
<organism evidence="2 3">
    <name type="scientific">Promethearchaeum syntrophicum</name>
    <dbReference type="NCBI Taxonomy" id="2594042"/>
    <lineage>
        <taxon>Archaea</taxon>
        <taxon>Promethearchaeati</taxon>
        <taxon>Promethearchaeota</taxon>
        <taxon>Promethearchaeia</taxon>
        <taxon>Promethearchaeales</taxon>
        <taxon>Promethearchaeaceae</taxon>
        <taxon>Promethearchaeum</taxon>
    </lineage>
</organism>
<dbReference type="Proteomes" id="UP000321408">
    <property type="component" value="Chromosome"/>
</dbReference>
<feature type="transmembrane region" description="Helical" evidence="1">
    <location>
        <begin position="12"/>
        <end position="40"/>
    </location>
</feature>